<feature type="domain" description="Ubiquitin-like" evidence="2">
    <location>
        <begin position="470"/>
        <end position="542"/>
    </location>
</feature>
<dbReference type="AlphaFoldDB" id="A0A2H4S5J5"/>
<evidence type="ECO:0000259" key="2">
    <source>
        <dbReference type="PROSITE" id="PS50053"/>
    </source>
</evidence>
<feature type="compositionally biased region" description="Basic and acidic residues" evidence="1">
    <location>
        <begin position="1"/>
        <end position="11"/>
    </location>
</feature>
<evidence type="ECO:0000313" key="3">
    <source>
        <dbReference type="EMBL" id="ATY58378.1"/>
    </source>
</evidence>
<proteinExistence type="predicted"/>
<organism evidence="3 4">
    <name type="scientific">Cordyceps militaris</name>
    <name type="common">Caterpillar fungus</name>
    <name type="synonym">Clavaria militaris</name>
    <dbReference type="NCBI Taxonomy" id="73501"/>
    <lineage>
        <taxon>Eukaryota</taxon>
        <taxon>Fungi</taxon>
        <taxon>Dikarya</taxon>
        <taxon>Ascomycota</taxon>
        <taxon>Pezizomycotina</taxon>
        <taxon>Sordariomycetes</taxon>
        <taxon>Hypocreomycetidae</taxon>
        <taxon>Hypocreales</taxon>
        <taxon>Cordycipitaceae</taxon>
        <taxon>Cordyceps</taxon>
    </lineage>
</organism>
<evidence type="ECO:0000313" key="4">
    <source>
        <dbReference type="Proteomes" id="UP000323067"/>
    </source>
</evidence>
<dbReference type="Pfam" id="PF11976">
    <property type="entry name" value="Rad60-SLD"/>
    <property type="match status" value="1"/>
</dbReference>
<feature type="compositionally biased region" description="Polar residues" evidence="1">
    <location>
        <begin position="172"/>
        <end position="186"/>
    </location>
</feature>
<feature type="region of interest" description="Disordered" evidence="1">
    <location>
        <begin position="1"/>
        <end position="193"/>
    </location>
</feature>
<protein>
    <submittedName>
        <fullName evidence="3">Ubiquitin</fullName>
    </submittedName>
</protein>
<dbReference type="SUPFAM" id="SSF54236">
    <property type="entry name" value="Ubiquitin-like"/>
    <property type="match status" value="1"/>
</dbReference>
<sequence>MADLNAIEKKLPFKPTALRNTRPKPTLSSSTGDDGLPASAGVCSNSAGGRSDEEEDTLALFRRAKEMAPIVEADRKRRKHRQLQKQKEQEEARSRALASSKRPLTEQEDTDTAQATTPTTTQASAMSEDGILATQEEDNRNRELVTPPSSKRSRRDTSTLITKPEDVDLSNRESVQSSPTMRTTRSLAPDRSMTPALYGTSLYGTGASTSTHHAHARPRLGGAAPAGSQVILLESDSEPEISAPAGTTSVKGIEQAATLDLDLNTDALTDEDDDEFSEYVRKAQEQRDKHILQREQAAAASQLSPASRYASTGLSPAPDNAKQAMDIVVTSEVPGARHVLARICFDRPLRAVRDCWTNSQHKRNVPLHGLLEHDEDVILTWRRKKVYMSSTLLSLGIRPSEDGSGAAVMDGYARDGFNDDRTRVHMEAWTPAQFAQMEREEERRRRRDLSDEPASGAGDNDEEDTAAAVLRVILKTRGGEPVKLRVLPETTTETLVAAFRAQRDVPQEADVGLWFDGLRLEAGATLSDAGIDDMDTIEVHVK</sequence>
<dbReference type="InterPro" id="IPR029071">
    <property type="entry name" value="Ubiquitin-like_domsf"/>
</dbReference>
<dbReference type="Gene3D" id="3.10.20.90">
    <property type="entry name" value="Phosphatidylinositol 3-kinase Catalytic Subunit, Chain A, domain 1"/>
    <property type="match status" value="1"/>
</dbReference>
<evidence type="ECO:0000256" key="1">
    <source>
        <dbReference type="SAM" id="MobiDB-lite"/>
    </source>
</evidence>
<feature type="region of interest" description="Disordered" evidence="1">
    <location>
        <begin position="296"/>
        <end position="319"/>
    </location>
</feature>
<dbReference type="VEuPathDB" id="FungiDB:A9K55_003321"/>
<dbReference type="SMART" id="SM00213">
    <property type="entry name" value="UBQ"/>
    <property type="match status" value="1"/>
</dbReference>
<feature type="compositionally biased region" description="Low complexity" evidence="1">
    <location>
        <begin position="112"/>
        <end position="123"/>
    </location>
</feature>
<feature type="region of interest" description="Disordered" evidence="1">
    <location>
        <begin position="435"/>
        <end position="463"/>
    </location>
</feature>
<feature type="compositionally biased region" description="Low complexity" evidence="1">
    <location>
        <begin position="296"/>
        <end position="307"/>
    </location>
</feature>
<dbReference type="EMBL" id="CP023322">
    <property type="protein sequence ID" value="ATY58378.1"/>
    <property type="molecule type" value="Genomic_DNA"/>
</dbReference>
<dbReference type="VEuPathDB" id="FungiDB:CCM_05956"/>
<dbReference type="PROSITE" id="PS50053">
    <property type="entry name" value="UBIQUITIN_2"/>
    <property type="match status" value="1"/>
</dbReference>
<reference evidence="3 4" key="1">
    <citation type="journal article" date="2017" name="BMC Genomics">
        <title>Chromosome level assembly and secondary metabolite potential of the parasitic fungus Cordyceps militaris.</title>
        <authorList>
            <person name="Kramer G.J."/>
            <person name="Nodwell J.R."/>
        </authorList>
    </citation>
    <scope>NUCLEOTIDE SEQUENCE [LARGE SCALE GENOMIC DNA]</scope>
    <source>
        <strain evidence="3 4">ATCC 34164</strain>
    </source>
</reference>
<gene>
    <name evidence="3" type="ORF">A9K55_003321</name>
</gene>
<name>A0A2H4S5J5_CORMI</name>
<feature type="compositionally biased region" description="Basic and acidic residues" evidence="1">
    <location>
        <begin position="85"/>
        <end position="94"/>
    </location>
</feature>
<dbReference type="InterPro" id="IPR000626">
    <property type="entry name" value="Ubiquitin-like_dom"/>
</dbReference>
<dbReference type="OrthoDB" id="3365399at2759"/>
<dbReference type="InterPro" id="IPR022617">
    <property type="entry name" value="Rad60/SUMO-like_dom"/>
</dbReference>
<accession>A0A2H4S5J5</accession>
<dbReference type="Proteomes" id="UP000323067">
    <property type="component" value="Chromosome iv"/>
</dbReference>